<evidence type="ECO:0000256" key="10">
    <source>
        <dbReference type="SAM" id="MobiDB-lite"/>
    </source>
</evidence>
<feature type="domain" description="Helicase C-terminal" evidence="13">
    <location>
        <begin position="1113"/>
        <end position="1271"/>
    </location>
</feature>
<feature type="domain" description="Helicase ATP-binding" evidence="12">
    <location>
        <begin position="541"/>
        <end position="727"/>
    </location>
</feature>
<feature type="region of interest" description="Disordered" evidence="10">
    <location>
        <begin position="33"/>
        <end position="170"/>
    </location>
</feature>
<dbReference type="GO" id="GO:0000724">
    <property type="term" value="P:double-strand break repair via homologous recombination"/>
    <property type="evidence" value="ECO:0007669"/>
    <property type="project" value="TreeGrafter"/>
</dbReference>
<proteinExistence type="inferred from homology"/>
<comment type="similarity">
    <text evidence="1">Belongs to the SNF2/RAD54 helicase family.</text>
</comment>
<dbReference type="InterPro" id="IPR049730">
    <property type="entry name" value="SNF2/RAD54-like_C"/>
</dbReference>
<dbReference type="SUPFAM" id="SSF52540">
    <property type="entry name" value="P-loop containing nucleoside triphosphate hydrolases"/>
    <property type="match status" value="2"/>
</dbReference>
<dbReference type="GO" id="GO:0004386">
    <property type="term" value="F:helicase activity"/>
    <property type="evidence" value="ECO:0007669"/>
    <property type="project" value="UniProtKB-KW"/>
</dbReference>
<feature type="compositionally biased region" description="Low complexity" evidence="10">
    <location>
        <begin position="144"/>
        <end position="158"/>
    </location>
</feature>
<dbReference type="InterPro" id="IPR014001">
    <property type="entry name" value="Helicase_ATP-bd"/>
</dbReference>
<keyword evidence="7" id="KW-0862">Zinc</keyword>
<feature type="compositionally biased region" description="Basic and acidic residues" evidence="10">
    <location>
        <begin position="47"/>
        <end position="62"/>
    </location>
</feature>
<dbReference type="GO" id="GO:0016787">
    <property type="term" value="F:hydrolase activity"/>
    <property type="evidence" value="ECO:0007669"/>
    <property type="project" value="UniProtKB-KW"/>
</dbReference>
<dbReference type="Proteomes" id="UP001265746">
    <property type="component" value="Unassembled WGS sequence"/>
</dbReference>
<dbReference type="SMART" id="SM00487">
    <property type="entry name" value="DEXDc"/>
    <property type="match status" value="1"/>
</dbReference>
<dbReference type="PANTHER" id="PTHR45626">
    <property type="entry name" value="TRANSCRIPTION TERMINATION FACTOR 2-RELATED"/>
    <property type="match status" value="1"/>
</dbReference>
<dbReference type="SMART" id="SM00184">
    <property type="entry name" value="RING"/>
    <property type="match status" value="1"/>
</dbReference>
<dbReference type="PROSITE" id="PS51192">
    <property type="entry name" value="HELICASE_ATP_BIND_1"/>
    <property type="match status" value="1"/>
</dbReference>
<dbReference type="Gene3D" id="3.40.50.300">
    <property type="entry name" value="P-loop containing nucleotide triphosphate hydrolases"/>
    <property type="match status" value="2"/>
</dbReference>
<dbReference type="PROSITE" id="PS51194">
    <property type="entry name" value="HELICASE_CTER"/>
    <property type="match status" value="1"/>
</dbReference>
<evidence type="ECO:0000256" key="6">
    <source>
        <dbReference type="ARBA" id="ARBA00022806"/>
    </source>
</evidence>
<dbReference type="InterPro" id="IPR038718">
    <property type="entry name" value="SNF2-like_sf"/>
</dbReference>
<feature type="region of interest" description="Disordered" evidence="10">
    <location>
        <begin position="202"/>
        <end position="308"/>
    </location>
</feature>
<dbReference type="SUPFAM" id="SSF57850">
    <property type="entry name" value="RING/U-box"/>
    <property type="match status" value="1"/>
</dbReference>
<evidence type="ECO:0000256" key="7">
    <source>
        <dbReference type="ARBA" id="ARBA00022833"/>
    </source>
</evidence>
<evidence type="ECO:0000256" key="4">
    <source>
        <dbReference type="ARBA" id="ARBA00022771"/>
    </source>
</evidence>
<sequence>MDRASSSSAGATPPDLDGLLDDLAISRTILASLQEGPQDNDSARQIAEAKKEVARLQKDISRARGNAQGHTHPPPPTLVARTFSDLGAGSKRALNSNMQWYRPEDYAGPTSYSNSENLTPASASPSVFGQKKRAFGAHLDDDASSSSRVKSRRTTPSPQHTAITTPSVGDDFWADDASIIDLTGDDTDIEQLFEQQKAAFAQVEQAREDERLARSLQQSGSSPASPAPTGPTAFDRILGRPSQASQASQASQSSQGQPQLPSSQGRDPFAQANSNTMYSAGPSQPVQPRMPGSFDFDDDYDYFDPPAHSVPSQSIGAYGAPTYGSSHANLPTRGPPNTGFPTMGVSPFSNPLPGINYAPNASAAELARQATLARHQGYLPSSGYGTTANSVILPGFNSANGFAGYAGDVSPMASLGNRPGTLNSGVYAPLQTWGANNPYSAAPSTQVPNGGGFLSDIINLTNDIDWANGLDALGNPLSANLRSYYEDLHDDPRKTAEEIKDLLANIRPDEDIPEEDRIGTPEALRYALYAHQQLALQWMMDSETGKNQGGILADDMGLGKTLSALALMVSRPSSDRIKTNLIVGPVALLKQWEIEIKKKLKPAHRLSVLLLHNKSAKYEDIRNYDVVLTSYGKVGAEQKRFEKWVEHHPGARPERDADLAKSCPLLHPNSKFYRVILDEAQCIKNDKTLQARGSCSLRATYRWCLTGTPMMNGIHELFSLIKFLKIKPYHEQKEFNKTFGSLTPRTSRGRSAGEYTKTKAMDALRVLLKAIMLRRMKTSTLDGKPLVTLPPKTEEISHVEFSEDERQFYNDLESKTRITFNKYLRAGTVGKNYSNILVLLLRLRQACCHPHLNLDVEYVGNNEVSEQDMNALARTLAPDVVARLKAQNEEGFKCPICLDAVIDPTIVLPCGHNTCAECFTTLAERAVDNNIRAGEEGSTFRCPECRGSVDPKKVINLTSFKEVHMPESTAVNEDEIETASEGSATADDDSSESDSDSDDDNDDDDDEVDRNGNLKDFIVDNDDEEEPAEGSDDDDDLSINRRAKVVAKKPRKSKKSKRKSEGRSKGKGKEKQEEVKPHMLKTLRTEARKNKSEYKRYMKYLRKNWMPSAKVSECCKILENIRESGDKTIVFSQFTFLLDLLEIPIKYELGLKYCRYDGGMSRAHRDAAAQDFQDPNSRTKVMLVSLKAGNAGLNLTAANHVIVMDPFWNPYIEMQAVDRAYRIGQQKPVKVHRLLVEGTVEDRIADLQEQKRRFVDAALDEGESKNLGRLSTRDLQRLFNGD</sequence>
<keyword evidence="2" id="KW-0479">Metal-binding</keyword>
<reference evidence="14" key="1">
    <citation type="submission" date="2023-06" db="EMBL/GenBank/DDBJ databases">
        <authorList>
            <person name="Noh H."/>
        </authorList>
    </citation>
    <scope>NUCLEOTIDE SEQUENCE</scope>
    <source>
        <strain evidence="14">DUCC20226</strain>
    </source>
</reference>
<dbReference type="InterPro" id="IPR027370">
    <property type="entry name" value="Znf-RING_euk"/>
</dbReference>
<dbReference type="InterPro" id="IPR050628">
    <property type="entry name" value="SNF2_RAD54_helicase_TF"/>
</dbReference>
<evidence type="ECO:0000259" key="12">
    <source>
        <dbReference type="PROSITE" id="PS51192"/>
    </source>
</evidence>
<evidence type="ECO:0000256" key="3">
    <source>
        <dbReference type="ARBA" id="ARBA00022741"/>
    </source>
</evidence>
<evidence type="ECO:0000259" key="13">
    <source>
        <dbReference type="PROSITE" id="PS51194"/>
    </source>
</evidence>
<dbReference type="InterPro" id="IPR001650">
    <property type="entry name" value="Helicase_C-like"/>
</dbReference>
<dbReference type="Gene3D" id="3.40.50.10810">
    <property type="entry name" value="Tandem AAA-ATPase domain"/>
    <property type="match status" value="1"/>
</dbReference>
<dbReference type="Gene3D" id="3.30.40.10">
    <property type="entry name" value="Zinc/RING finger domain, C3HC4 (zinc finger)"/>
    <property type="match status" value="1"/>
</dbReference>
<keyword evidence="15" id="KW-1185">Reference proteome</keyword>
<evidence type="ECO:0000313" key="15">
    <source>
        <dbReference type="Proteomes" id="UP001265746"/>
    </source>
</evidence>
<dbReference type="GO" id="GO:0005524">
    <property type="term" value="F:ATP binding"/>
    <property type="evidence" value="ECO:0007669"/>
    <property type="project" value="UniProtKB-KW"/>
</dbReference>
<dbReference type="GO" id="GO:0005737">
    <property type="term" value="C:cytoplasm"/>
    <property type="evidence" value="ECO:0007669"/>
    <property type="project" value="TreeGrafter"/>
</dbReference>
<feature type="compositionally biased region" description="Basic and acidic residues" evidence="10">
    <location>
        <begin position="1059"/>
        <end position="1076"/>
    </location>
</feature>
<dbReference type="PANTHER" id="PTHR45626:SF16">
    <property type="entry name" value="ATP-DEPENDENT HELICASE ULS1"/>
    <property type="match status" value="1"/>
</dbReference>
<dbReference type="Pfam" id="PF00271">
    <property type="entry name" value="Helicase_C"/>
    <property type="match status" value="1"/>
</dbReference>
<evidence type="ECO:0000256" key="8">
    <source>
        <dbReference type="ARBA" id="ARBA00022840"/>
    </source>
</evidence>
<keyword evidence="4 9" id="KW-0863">Zinc-finger</keyword>
<evidence type="ECO:0000256" key="5">
    <source>
        <dbReference type="ARBA" id="ARBA00022801"/>
    </source>
</evidence>
<dbReference type="InterPro" id="IPR013083">
    <property type="entry name" value="Znf_RING/FYVE/PHD"/>
</dbReference>
<gene>
    <name evidence="14" type="ORF">N8I77_010384</name>
</gene>
<evidence type="ECO:0000313" key="14">
    <source>
        <dbReference type="EMBL" id="KAK2600881.1"/>
    </source>
</evidence>
<feature type="compositionally biased region" description="Low complexity" evidence="10">
    <location>
        <begin position="241"/>
        <end position="264"/>
    </location>
</feature>
<keyword evidence="6" id="KW-0347">Helicase</keyword>
<evidence type="ECO:0000259" key="11">
    <source>
        <dbReference type="PROSITE" id="PS50089"/>
    </source>
</evidence>
<dbReference type="Pfam" id="PF00176">
    <property type="entry name" value="SNF2-rel_dom"/>
    <property type="match status" value="1"/>
</dbReference>
<keyword evidence="3" id="KW-0547">Nucleotide-binding</keyword>
<dbReference type="InterPro" id="IPR027417">
    <property type="entry name" value="P-loop_NTPase"/>
</dbReference>
<dbReference type="SMART" id="SM00490">
    <property type="entry name" value="HELICc"/>
    <property type="match status" value="1"/>
</dbReference>
<feature type="compositionally biased region" description="Acidic residues" evidence="10">
    <location>
        <begin position="1019"/>
        <end position="1037"/>
    </location>
</feature>
<keyword evidence="8" id="KW-0067">ATP-binding</keyword>
<dbReference type="PROSITE" id="PS50089">
    <property type="entry name" value="ZF_RING_2"/>
    <property type="match status" value="1"/>
</dbReference>
<keyword evidence="5" id="KW-0378">Hydrolase</keyword>
<evidence type="ECO:0000256" key="9">
    <source>
        <dbReference type="PROSITE-ProRule" id="PRU00175"/>
    </source>
</evidence>
<comment type="caution">
    <text evidence="14">The sequence shown here is derived from an EMBL/GenBank/DDBJ whole genome shotgun (WGS) entry which is preliminary data.</text>
</comment>
<dbReference type="CDD" id="cd18793">
    <property type="entry name" value="SF2_C_SNF"/>
    <property type="match status" value="1"/>
</dbReference>
<feature type="region of interest" description="Disordered" evidence="10">
    <location>
        <begin position="965"/>
        <end position="1076"/>
    </location>
</feature>
<dbReference type="GO" id="GO:0005634">
    <property type="term" value="C:nucleus"/>
    <property type="evidence" value="ECO:0007669"/>
    <property type="project" value="TreeGrafter"/>
</dbReference>
<dbReference type="InterPro" id="IPR000330">
    <property type="entry name" value="SNF2_N"/>
</dbReference>
<feature type="domain" description="RING-type" evidence="11">
    <location>
        <begin position="894"/>
        <end position="946"/>
    </location>
</feature>
<feature type="compositionally biased region" description="Basic residues" evidence="10">
    <location>
        <begin position="1041"/>
        <end position="1058"/>
    </location>
</feature>
<feature type="compositionally biased region" description="Acidic residues" evidence="10">
    <location>
        <begin position="986"/>
        <end position="1008"/>
    </location>
</feature>
<accession>A0AAD9VZ27</accession>
<protein>
    <submittedName>
        <fullName evidence="14">Uncharacterized protein</fullName>
    </submittedName>
</protein>
<dbReference type="GO" id="GO:0008094">
    <property type="term" value="F:ATP-dependent activity, acting on DNA"/>
    <property type="evidence" value="ECO:0007669"/>
    <property type="project" value="TreeGrafter"/>
</dbReference>
<feature type="compositionally biased region" description="Polar residues" evidence="10">
    <location>
        <begin position="271"/>
        <end position="286"/>
    </location>
</feature>
<dbReference type="InterPro" id="IPR001841">
    <property type="entry name" value="Znf_RING"/>
</dbReference>
<dbReference type="EMBL" id="JAUJFL010000006">
    <property type="protein sequence ID" value="KAK2600881.1"/>
    <property type="molecule type" value="Genomic_DNA"/>
</dbReference>
<organism evidence="14 15">
    <name type="scientific">Phomopsis amygdali</name>
    <name type="common">Fusicoccum amygdali</name>
    <dbReference type="NCBI Taxonomy" id="1214568"/>
    <lineage>
        <taxon>Eukaryota</taxon>
        <taxon>Fungi</taxon>
        <taxon>Dikarya</taxon>
        <taxon>Ascomycota</taxon>
        <taxon>Pezizomycotina</taxon>
        <taxon>Sordariomycetes</taxon>
        <taxon>Sordariomycetidae</taxon>
        <taxon>Diaporthales</taxon>
        <taxon>Diaporthaceae</taxon>
        <taxon>Diaporthe</taxon>
    </lineage>
</organism>
<name>A0AAD9VZ27_PHOAM</name>
<evidence type="ECO:0000256" key="2">
    <source>
        <dbReference type="ARBA" id="ARBA00022723"/>
    </source>
</evidence>
<evidence type="ECO:0000256" key="1">
    <source>
        <dbReference type="ARBA" id="ARBA00007025"/>
    </source>
</evidence>
<dbReference type="CDD" id="cd18008">
    <property type="entry name" value="DEXDc_SHPRH-like"/>
    <property type="match status" value="1"/>
</dbReference>
<feature type="compositionally biased region" description="Polar residues" evidence="10">
    <location>
        <begin position="110"/>
        <end position="127"/>
    </location>
</feature>
<dbReference type="GO" id="GO:0008270">
    <property type="term" value="F:zinc ion binding"/>
    <property type="evidence" value="ECO:0007669"/>
    <property type="project" value="UniProtKB-KW"/>
</dbReference>
<dbReference type="Pfam" id="PF13445">
    <property type="entry name" value="zf-RING_UBOX"/>
    <property type="match status" value="1"/>
</dbReference>